<comment type="caution">
    <text evidence="3">The sequence shown here is derived from an EMBL/GenBank/DDBJ whole genome shotgun (WGS) entry which is preliminary data.</text>
</comment>
<dbReference type="RefSeq" id="WP_118493856.1">
    <property type="nucleotide sequence ID" value="NZ_QRQK01000006.1"/>
</dbReference>
<dbReference type="Pfam" id="PF00534">
    <property type="entry name" value="Glycos_transf_1"/>
    <property type="match status" value="1"/>
</dbReference>
<dbReference type="Proteomes" id="UP000285109">
    <property type="component" value="Unassembled WGS sequence"/>
</dbReference>
<feature type="domain" description="Glycosyl transferase family 1" evidence="1">
    <location>
        <begin position="168"/>
        <end position="321"/>
    </location>
</feature>
<evidence type="ECO:0000313" key="4">
    <source>
        <dbReference type="Proteomes" id="UP000285109"/>
    </source>
</evidence>
<dbReference type="CDD" id="cd03801">
    <property type="entry name" value="GT4_PimA-like"/>
    <property type="match status" value="1"/>
</dbReference>
<dbReference type="Gene3D" id="3.40.50.2000">
    <property type="entry name" value="Glycogen Phosphorylase B"/>
    <property type="match status" value="2"/>
</dbReference>
<protein>
    <submittedName>
        <fullName evidence="3">Glycosyltransferase family 1 protein</fullName>
    </submittedName>
</protein>
<name>A0A415TDF3_9BACT</name>
<dbReference type="InterPro" id="IPR001296">
    <property type="entry name" value="Glyco_trans_1"/>
</dbReference>
<dbReference type="SUPFAM" id="SSF53756">
    <property type="entry name" value="UDP-Glycosyltransferase/glycogen phosphorylase"/>
    <property type="match status" value="1"/>
</dbReference>
<organism evidence="3 4">
    <name type="scientific">Phocaeicola plebeius</name>
    <dbReference type="NCBI Taxonomy" id="310297"/>
    <lineage>
        <taxon>Bacteria</taxon>
        <taxon>Pseudomonadati</taxon>
        <taxon>Bacteroidota</taxon>
        <taxon>Bacteroidia</taxon>
        <taxon>Bacteroidales</taxon>
        <taxon>Bacteroidaceae</taxon>
        <taxon>Phocaeicola</taxon>
    </lineage>
</organism>
<reference evidence="3 4" key="1">
    <citation type="submission" date="2018-08" db="EMBL/GenBank/DDBJ databases">
        <title>A genome reference for cultivated species of the human gut microbiota.</title>
        <authorList>
            <person name="Zou Y."/>
            <person name="Xue W."/>
            <person name="Luo G."/>
        </authorList>
    </citation>
    <scope>NUCLEOTIDE SEQUENCE [LARGE SCALE GENOMIC DNA]</scope>
    <source>
        <strain evidence="3 4">AF31-28B-AC</strain>
    </source>
</reference>
<keyword evidence="3" id="KW-0808">Transferase</keyword>
<accession>A0A415TDF3</accession>
<dbReference type="Pfam" id="PF13439">
    <property type="entry name" value="Glyco_transf_4"/>
    <property type="match status" value="1"/>
</dbReference>
<dbReference type="GO" id="GO:0016757">
    <property type="term" value="F:glycosyltransferase activity"/>
    <property type="evidence" value="ECO:0007669"/>
    <property type="project" value="InterPro"/>
</dbReference>
<dbReference type="PANTHER" id="PTHR12526">
    <property type="entry name" value="GLYCOSYLTRANSFERASE"/>
    <property type="match status" value="1"/>
</dbReference>
<dbReference type="EMBL" id="QRQK01000006">
    <property type="protein sequence ID" value="RHM99318.1"/>
    <property type="molecule type" value="Genomic_DNA"/>
</dbReference>
<evidence type="ECO:0000259" key="1">
    <source>
        <dbReference type="Pfam" id="PF00534"/>
    </source>
</evidence>
<sequence length="350" mass="40327">MHTSRVLIIATSHKTRGGITSVIKAHQKGEQWKKFHCKWIETHIDKGGFLKLLYFCKGWILFILNLPFYDIVHIHTSEPPSAIRKCLFMWWSKLWKKKVIVHFHAFSPGTTINGKYQKVYKYLFEHADKVIVLSQLWEKYVNDTFHLGNKIQVIYNPCTTEILPEKYIKQNIILYAGTVNARKGYTDMIKAFAKIASQYPDWKIVFAGNGEIENGTKLAKELGIDSQTQFLGWISGKDKDKFFKEASIFCLPSYAEGFPMAVLDAWAYGLPVITTPVGGIPDIAKDGENLLLFQPGDYNKLAIQMERMIKDNILRNHLTKQSIILSQTTFNIDTINKEIETLYRKLIQNK</sequence>
<feature type="domain" description="Glycosyltransferase subfamily 4-like N-terminal" evidence="2">
    <location>
        <begin position="69"/>
        <end position="160"/>
    </location>
</feature>
<dbReference type="InterPro" id="IPR028098">
    <property type="entry name" value="Glyco_trans_4-like_N"/>
</dbReference>
<gene>
    <name evidence="3" type="ORF">DWZ34_04125</name>
</gene>
<evidence type="ECO:0000259" key="2">
    <source>
        <dbReference type="Pfam" id="PF13439"/>
    </source>
</evidence>
<evidence type="ECO:0000313" key="3">
    <source>
        <dbReference type="EMBL" id="RHM99318.1"/>
    </source>
</evidence>
<dbReference type="AlphaFoldDB" id="A0A415TDF3"/>
<proteinExistence type="predicted"/>